<comment type="subcellular location">
    <subcellularLocation>
        <location evidence="1">Membrane</location>
        <topology evidence="1">Multi-pass membrane protein</topology>
    </subcellularLocation>
</comment>
<dbReference type="InterPro" id="IPR004841">
    <property type="entry name" value="AA-permease/SLC12A_dom"/>
</dbReference>
<feature type="domain" description="Amino acid permease/ SLC12A" evidence="6">
    <location>
        <begin position="17"/>
        <end position="248"/>
    </location>
</feature>
<dbReference type="OrthoDB" id="10062876at2759"/>
<dbReference type="AlphaFoldDB" id="A0A2V1CYD8"/>
<feature type="transmembrane region" description="Helical" evidence="5">
    <location>
        <begin position="17"/>
        <end position="35"/>
    </location>
</feature>
<gene>
    <name evidence="7" type="ORF">DM02DRAFT_547167</name>
</gene>
<dbReference type="EMBL" id="KZ806114">
    <property type="protein sequence ID" value="PVH90757.1"/>
    <property type="molecule type" value="Genomic_DNA"/>
</dbReference>
<evidence type="ECO:0000256" key="1">
    <source>
        <dbReference type="ARBA" id="ARBA00004141"/>
    </source>
</evidence>
<evidence type="ECO:0000256" key="5">
    <source>
        <dbReference type="SAM" id="Phobius"/>
    </source>
</evidence>
<dbReference type="Proteomes" id="UP000244855">
    <property type="component" value="Unassembled WGS sequence"/>
</dbReference>
<reference evidence="7 8" key="1">
    <citation type="journal article" date="2018" name="Sci. Rep.">
        <title>Comparative genomics provides insights into the lifestyle and reveals functional heterogeneity of dark septate endophytic fungi.</title>
        <authorList>
            <person name="Knapp D.G."/>
            <person name="Nemeth J.B."/>
            <person name="Barry K."/>
            <person name="Hainaut M."/>
            <person name="Henrissat B."/>
            <person name="Johnson J."/>
            <person name="Kuo A."/>
            <person name="Lim J.H.P."/>
            <person name="Lipzen A."/>
            <person name="Nolan M."/>
            <person name="Ohm R.A."/>
            <person name="Tamas L."/>
            <person name="Grigoriev I.V."/>
            <person name="Spatafora J.W."/>
            <person name="Nagy L.G."/>
            <person name="Kovacs G.M."/>
        </authorList>
    </citation>
    <scope>NUCLEOTIDE SEQUENCE [LARGE SCALE GENOMIC DNA]</scope>
    <source>
        <strain evidence="7 8">DSE2036</strain>
    </source>
</reference>
<keyword evidence="2 5" id="KW-0812">Transmembrane</keyword>
<keyword evidence="8" id="KW-1185">Reference proteome</keyword>
<evidence type="ECO:0000313" key="7">
    <source>
        <dbReference type="EMBL" id="PVH90757.1"/>
    </source>
</evidence>
<evidence type="ECO:0000256" key="4">
    <source>
        <dbReference type="ARBA" id="ARBA00023136"/>
    </source>
</evidence>
<accession>A0A2V1CYD8</accession>
<feature type="transmembrane region" description="Helical" evidence="5">
    <location>
        <begin position="92"/>
        <end position="115"/>
    </location>
</feature>
<evidence type="ECO:0000313" key="8">
    <source>
        <dbReference type="Proteomes" id="UP000244855"/>
    </source>
</evidence>
<evidence type="ECO:0000256" key="2">
    <source>
        <dbReference type="ARBA" id="ARBA00022692"/>
    </source>
</evidence>
<feature type="non-terminal residue" evidence="7">
    <location>
        <position position="1"/>
    </location>
</feature>
<feature type="transmembrane region" description="Helical" evidence="5">
    <location>
        <begin position="47"/>
        <end position="72"/>
    </location>
</feature>
<organism evidence="7 8">
    <name type="scientific">Periconia macrospinosa</name>
    <dbReference type="NCBI Taxonomy" id="97972"/>
    <lineage>
        <taxon>Eukaryota</taxon>
        <taxon>Fungi</taxon>
        <taxon>Dikarya</taxon>
        <taxon>Ascomycota</taxon>
        <taxon>Pezizomycotina</taxon>
        <taxon>Dothideomycetes</taxon>
        <taxon>Pleosporomycetidae</taxon>
        <taxon>Pleosporales</taxon>
        <taxon>Massarineae</taxon>
        <taxon>Periconiaceae</taxon>
        <taxon>Periconia</taxon>
    </lineage>
</organism>
<proteinExistence type="predicted"/>
<keyword evidence="3 5" id="KW-1133">Transmembrane helix</keyword>
<dbReference type="Gene3D" id="1.20.1740.10">
    <property type="entry name" value="Amino acid/polyamine transporter I"/>
    <property type="match status" value="1"/>
</dbReference>
<feature type="transmembrane region" description="Helical" evidence="5">
    <location>
        <begin position="127"/>
        <end position="146"/>
    </location>
</feature>
<dbReference type="InterPro" id="IPR050524">
    <property type="entry name" value="APC_YAT"/>
</dbReference>
<name>A0A2V1CYD8_9PLEO</name>
<keyword evidence="4 5" id="KW-0472">Membrane</keyword>
<evidence type="ECO:0000256" key="3">
    <source>
        <dbReference type="ARBA" id="ARBA00022989"/>
    </source>
</evidence>
<dbReference type="PANTHER" id="PTHR43341">
    <property type="entry name" value="AMINO ACID PERMEASE"/>
    <property type="match status" value="1"/>
</dbReference>
<dbReference type="Pfam" id="PF00324">
    <property type="entry name" value="AA_permease"/>
    <property type="match status" value="1"/>
</dbReference>
<dbReference type="STRING" id="97972.A0A2V1CYD8"/>
<sequence length="266" mass="29603">SVKTVYDSTHRKLKPRHIQLIGIGGTIGTTLYVQIGRGLMHGGPASLFLAFTLWYVHNLILGMAEMVTYLPISSPFIRFAGRYVDDAFGVAAGWNFFVFEAALVPFEIVACNVIVRYWSDAVPTSAIIAIIILLYGLTNLLAVKWYGETEFWVALDKVLLIIGLVVFTFISMLGGNPIKDRYGIRYWKNPGSFAELYHTGNLSRFQGFLQYLIIASFTIAGPDYVSIVAGEAENPRSIMPRAYNAVFYPVMDSHALKLKLGWVSVS</sequence>
<dbReference type="GO" id="GO:0016020">
    <property type="term" value="C:membrane"/>
    <property type="evidence" value="ECO:0007669"/>
    <property type="project" value="UniProtKB-SubCell"/>
</dbReference>
<dbReference type="GO" id="GO:0015171">
    <property type="term" value="F:amino acid transmembrane transporter activity"/>
    <property type="evidence" value="ECO:0007669"/>
    <property type="project" value="TreeGrafter"/>
</dbReference>
<dbReference type="PANTHER" id="PTHR43341:SF15">
    <property type="entry name" value="GENERAL AMINO ACID PERMEASE AGP2"/>
    <property type="match status" value="1"/>
</dbReference>
<feature type="transmembrane region" description="Helical" evidence="5">
    <location>
        <begin position="158"/>
        <end position="178"/>
    </location>
</feature>
<evidence type="ECO:0000259" key="6">
    <source>
        <dbReference type="Pfam" id="PF00324"/>
    </source>
</evidence>
<protein>
    <recommendedName>
        <fullName evidence="6">Amino acid permease/ SLC12A domain-containing protein</fullName>
    </recommendedName>
</protein>